<protein>
    <submittedName>
        <fullName evidence="2">Uncharacterized protein</fullName>
    </submittedName>
</protein>
<keyword evidence="3" id="KW-1185">Reference proteome</keyword>
<organism evidence="2 3">
    <name type="scientific">Coemansia javaensis</name>
    <dbReference type="NCBI Taxonomy" id="2761396"/>
    <lineage>
        <taxon>Eukaryota</taxon>
        <taxon>Fungi</taxon>
        <taxon>Fungi incertae sedis</taxon>
        <taxon>Zoopagomycota</taxon>
        <taxon>Kickxellomycotina</taxon>
        <taxon>Kickxellomycetes</taxon>
        <taxon>Kickxellales</taxon>
        <taxon>Kickxellaceae</taxon>
        <taxon>Coemansia</taxon>
    </lineage>
</organism>
<sequence>MDTRVLLETPHRSVHWSLLGKLRASTAKGSAEQRFAEWKKLLSWEVAAKAPHVFTEAVGHVADLVLSGRLEVSRAAQALVALAAAPPSGARGASAEYAAVPAVVQALVRLVAAGADQLAPLPGRCARDGVLRSALERNPALWAHVIQNIRDLVAPESSGEHSDSAADQDPDVVWGNVRAFLRFAVVDPTVPAWAQGKAIDAVFSAVHELAHSDSTTTRRSLALTVLEWAVDVAADMAQPVAQSGSDPECTFYTVDQPGRCGPSQMAQRCVRAAALLCSLDASAQPGPEARAARLASVVDRLRLLVASMSIVSVPGPGLVRQTQSPRAAGDRAALAACQAQLLATGLLVDERWPGSIPAGAACAPTDVAVWLAIACRIASAASAAEQAHLLKTVVAMQARRDQASRVPAAIAAVMRLPLLCVAADGFTADISAQALRACEDLERSAQKPDVGAGAELGPLAGDMGALCAQKWACGALPLLVSALCDYVAVCAAAGRPSALGGVAGLVEAVAGQPLLVAPLLFGLDGRGRPALAVQKLALAALLRLLPQHPELRMGLLPLFMCALRQPGTPAALCQQLLLHAIPSLASAADAYATSRVVAVVSGIWRQCREDRAPPPPPALAAAGWAERCPRVLRLCCLAFRSWANVVVRNPRVWHDLKPAVTQFVEAKKAARPGALLDSAHEYEWTVLVTMRDLVQHDPDRYAEQILPLVFSLVEYALERLGASSVALLVDTARICVAARAADVRSVWETVVAKAADRWLALARGGEAGAAPALESLARFLSLVGTHGENTDAYAEFRRDVMVRYVAWTCGFAAPASEDPDAPGASSSSAAPPPAPALEPRTRDCFLAALAAFPADEVLPLIPGTPSQAVHALLGEASRGQSAAEVARAGGTADLLALLLDNEVRFMRRSLLRGGSTFAQTAADDDDDDDGNSKGADDAAGGPGQRQSWAQSNLGRSQWVCDVLEPELARAGTRYWQGGRLGAGLAPGPALATMVGPPEEARGTGADVGARLRALLVDASLTDHWCMRSSAADGWQMWFAKALRGEAQAGDGAGAGGAAALVEEALAVLRDALETSHIPARMENALCALAGLVRAAEQADPALGSEAAARVGALLAALQILPHTQPRGAFWQRGARAHNEGVLAAAVECLGQAALTNSHDTAMLGRVAQFLMAGLAGPPGGAPAALPPLVVQALGRALARLHALLAGGSPGAPAASGGSGGDVVAVEAGDIRRCVERLDVLRQPAAAAAAPAGEQLTVDVGSVGLALALAAMHRHWIARCINPAMAERNGTPQASQALRTVAHTLAQAFECVRLAEAGQWTAQSIPSLYYLCFVWPPRPILQRHVELHARLFVVTPERAWQAAARLVQRLWAPADGSSGSGSSSNSGVRCLDLINHAEIAAATLAYHLLMTARQSAAHAAYRQLVAEYSDWARDEAAGGAALAANERSALRANRTVALAILLGVPLHGVAGTTTAAASSGSGSGSGSHLPEAQRRCQPVLLGIGSVKFGSTAWLRAPEAELQRALGALMSCSGLAEHDAAPAGPGEAPLRAGGADVGDVRVVRIASFVLGVLQSQAAQAARLLLLLDAKAAEDAPGAAAAAAAPGARPAAADAAPPADDVPAVADEPKTLGHLPAPTSWCRALWEATSELAEALDGGAGAETQSVEARLAYLLSAVLRATRPFPVVDSRKVLERLVGAHLRRAQPGTVCSARMPLLLLVVRVASKLSPTMHSMAQFLGAAALQIVARAVELARQEPALCSRWVDAAPADTLPAIALACVGEPGLGRILSLSGLAAGQPEPQPGAAASASDGDGDEDALPGWTSTAERSARLTRADVVRIVGSEALYAQQQLAAAVAQTTPRPSRHAEAAAPAKTMLETDAARMFQLMSRVAVPAPKGANSCAALLAVLFAGRWAAAPGDEHPAVLALQARALATLQAAVGASADAAPSREVTRDAARADVAAEVAALVAALCRSGRLGSEQRLLLWGGVGVAHSGANAAAGRELLAAPAQDASDGEFGGLAGAQALVLQRWVGAARPAKQGRAPLLSPRGAAADWLKRTFKEWARRAIMHHRSQSAAADGHAPQGNLSSDQDDGLWRCLQPSLEAVAGALFAGRTAGGRPSDAETREWIVLSLDMVILAASLARGKGDRAPPGMVDRMLLAATVHWLLPLLTGHRAAAAAAADDDDNSQAGLLETVARELLEYVELGSPAAVADAGLRPNFSVQLRTRALGLLDLAGSPASRRGLRAVLAGLAVLGRVPADDIGRALL</sequence>
<reference evidence="2" key="1">
    <citation type="submission" date="2022-07" db="EMBL/GenBank/DDBJ databases">
        <title>Phylogenomic reconstructions and comparative analyses of Kickxellomycotina fungi.</title>
        <authorList>
            <person name="Reynolds N.K."/>
            <person name="Stajich J.E."/>
            <person name="Barry K."/>
            <person name="Grigoriev I.V."/>
            <person name="Crous P."/>
            <person name="Smith M.E."/>
        </authorList>
    </citation>
    <scope>NUCLEOTIDE SEQUENCE</scope>
    <source>
        <strain evidence="2">NBRC 105414</strain>
    </source>
</reference>
<feature type="compositionally biased region" description="Low complexity" evidence="1">
    <location>
        <begin position="1796"/>
        <end position="1809"/>
    </location>
</feature>
<feature type="region of interest" description="Disordered" evidence="1">
    <location>
        <begin position="918"/>
        <end position="950"/>
    </location>
</feature>
<dbReference type="EMBL" id="JANBUL010000209">
    <property type="protein sequence ID" value="KAJ2778809.1"/>
    <property type="molecule type" value="Genomic_DNA"/>
</dbReference>
<evidence type="ECO:0000313" key="2">
    <source>
        <dbReference type="EMBL" id="KAJ2778809.1"/>
    </source>
</evidence>
<accession>A0A9W8HBT8</accession>
<name>A0A9W8HBT8_9FUNG</name>
<dbReference type="OrthoDB" id="6125419at2759"/>
<gene>
    <name evidence="2" type="ORF">H4R18_004381</name>
</gene>
<evidence type="ECO:0000313" key="3">
    <source>
        <dbReference type="Proteomes" id="UP001140217"/>
    </source>
</evidence>
<feature type="region of interest" description="Disordered" evidence="1">
    <location>
        <begin position="1796"/>
        <end position="1824"/>
    </location>
</feature>
<feature type="region of interest" description="Disordered" evidence="1">
    <location>
        <begin position="818"/>
        <end position="837"/>
    </location>
</feature>
<proteinExistence type="predicted"/>
<feature type="compositionally biased region" description="Low complexity" evidence="1">
    <location>
        <begin position="818"/>
        <end position="829"/>
    </location>
</feature>
<evidence type="ECO:0000256" key="1">
    <source>
        <dbReference type="SAM" id="MobiDB-lite"/>
    </source>
</evidence>
<dbReference type="Proteomes" id="UP001140217">
    <property type="component" value="Unassembled WGS sequence"/>
</dbReference>
<comment type="caution">
    <text evidence="2">The sequence shown here is derived from an EMBL/GenBank/DDBJ whole genome shotgun (WGS) entry which is preliminary data.</text>
</comment>